<dbReference type="Proteomes" id="UP000184035">
    <property type="component" value="Unassembled WGS sequence"/>
</dbReference>
<dbReference type="InterPro" id="IPR052913">
    <property type="entry name" value="Glycopeptide_resist_protein"/>
</dbReference>
<dbReference type="Pfam" id="PF12229">
    <property type="entry name" value="PG_binding_4"/>
    <property type="match status" value="1"/>
</dbReference>
<dbReference type="Gene3D" id="2.20.230.10">
    <property type="entry name" value="Resuscitation-promoting factor rpfb"/>
    <property type="match status" value="1"/>
</dbReference>
<keyword evidence="3" id="KW-0812">Transmembrane</keyword>
<keyword evidence="6" id="KW-1185">Reference proteome</keyword>
<evidence type="ECO:0000256" key="1">
    <source>
        <dbReference type="ARBA" id="ARBA00022729"/>
    </source>
</evidence>
<gene>
    <name evidence="5" type="ORF">SAMN05443638_101132</name>
</gene>
<feature type="compositionally biased region" description="Low complexity" evidence="2">
    <location>
        <begin position="471"/>
        <end position="515"/>
    </location>
</feature>
<name>A0A1M4SQE8_9CLOT</name>
<accession>A0A1M4SQE8</accession>
<feature type="domain" description="G5" evidence="4">
    <location>
        <begin position="382"/>
        <end position="461"/>
    </location>
</feature>
<feature type="transmembrane region" description="Helical" evidence="3">
    <location>
        <begin position="12"/>
        <end position="34"/>
    </location>
</feature>
<feature type="region of interest" description="Disordered" evidence="2">
    <location>
        <begin position="461"/>
        <end position="544"/>
    </location>
</feature>
<proteinExistence type="predicted"/>
<reference evidence="5 6" key="1">
    <citation type="submission" date="2016-11" db="EMBL/GenBank/DDBJ databases">
        <authorList>
            <person name="Jaros S."/>
            <person name="Januszkiewicz K."/>
            <person name="Wedrychowicz H."/>
        </authorList>
    </citation>
    <scope>NUCLEOTIDE SEQUENCE [LARGE SCALE GENOMIC DNA]</scope>
    <source>
        <strain evidence="5 6">DSM 2631</strain>
    </source>
</reference>
<dbReference type="PANTHER" id="PTHR35788:SF1">
    <property type="entry name" value="EXPORTED PROTEIN"/>
    <property type="match status" value="1"/>
</dbReference>
<protein>
    <submittedName>
        <fullName evidence="5">Vancomycin resistance protein YoaR, contains peptidoglycan-binding and VanW domains</fullName>
    </submittedName>
</protein>
<dbReference type="InterPro" id="IPR007391">
    <property type="entry name" value="Vancomycin_resist_VanW"/>
</dbReference>
<dbReference type="SMART" id="SM01208">
    <property type="entry name" value="G5"/>
    <property type="match status" value="1"/>
</dbReference>
<dbReference type="PROSITE" id="PS51109">
    <property type="entry name" value="G5"/>
    <property type="match status" value="1"/>
</dbReference>
<keyword evidence="1" id="KW-0732">Signal</keyword>
<dbReference type="OrthoDB" id="9797191at2"/>
<dbReference type="STRING" id="1533.SAMN05443638_101132"/>
<dbReference type="Pfam" id="PF04294">
    <property type="entry name" value="VanW"/>
    <property type="match status" value="1"/>
</dbReference>
<dbReference type="AlphaFoldDB" id="A0A1M4SQE8"/>
<dbReference type="InterPro" id="IPR011098">
    <property type="entry name" value="G5_dom"/>
</dbReference>
<evidence type="ECO:0000256" key="2">
    <source>
        <dbReference type="SAM" id="MobiDB-lite"/>
    </source>
</evidence>
<dbReference type="EMBL" id="FQVM01000001">
    <property type="protein sequence ID" value="SHE34409.1"/>
    <property type="molecule type" value="Genomic_DNA"/>
</dbReference>
<dbReference type="PANTHER" id="PTHR35788">
    <property type="entry name" value="EXPORTED PROTEIN-RELATED"/>
    <property type="match status" value="1"/>
</dbReference>
<evidence type="ECO:0000256" key="3">
    <source>
        <dbReference type="SAM" id="Phobius"/>
    </source>
</evidence>
<dbReference type="InterPro" id="IPR022029">
    <property type="entry name" value="YoaR-like_PG-bd"/>
</dbReference>
<dbReference type="RefSeq" id="WP_072892293.1">
    <property type="nucleotide sequence ID" value="NZ_FQVM01000001.1"/>
</dbReference>
<dbReference type="Pfam" id="PF07501">
    <property type="entry name" value="G5"/>
    <property type="match status" value="1"/>
</dbReference>
<evidence type="ECO:0000313" key="6">
    <source>
        <dbReference type="Proteomes" id="UP000184035"/>
    </source>
</evidence>
<sequence>MKENSKMLNKKTKAIILGTSAVIIAIAVFSGIYITSAKKTVSLWGNKVYPGVKVHGIDLSGKTKDEAMKILQESFNNPVQNKVLTIKVEDQKFQLKYEDLNPKLNVEETANKALKIGKSGSIFKENNLIKNGCNENIDLVFSYDDSKISNFEDTIKKSVNKEPVNAKVTVDNGTVSIVDGQAGKKINEEELTKAIKENINGDLNNNNEVEIAVQDIEPKVTKDKLKDINSVLGTFKSDFSSSNPGRSKNISLATNAVNGTILMPGEEFSYNDTVGERTRERGFKDAAIFVNDEVQDGLGGGICQVSTALYRAAMRAGIRSTERHNHSMPTSYSPLGLDATVAWGSLDYKFKNPYESPIYIEGIITGDKNIIFNIYGNKNDKGDKTYELVGNVVETYEPAVKEVSDQSLKEGQWKWDKTPVKGYKAQSYLITYENGNEISKEPIATDIYRKVDGVKLVGAKKEEPQAPPVEQPQAPEQPQTPEQPQAPQQPVDQNQGQNNNENNQKPNNPPSNNDQGGDKTQGNNENQQQPSVGNNQNPKQKDKK</sequence>
<feature type="compositionally biased region" description="Polar residues" evidence="2">
    <location>
        <begin position="518"/>
        <end position="538"/>
    </location>
</feature>
<keyword evidence="3" id="KW-0472">Membrane</keyword>
<evidence type="ECO:0000259" key="4">
    <source>
        <dbReference type="PROSITE" id="PS51109"/>
    </source>
</evidence>
<organism evidence="5 6">
    <name type="scientific">Clostridium fallax</name>
    <dbReference type="NCBI Taxonomy" id="1533"/>
    <lineage>
        <taxon>Bacteria</taxon>
        <taxon>Bacillati</taxon>
        <taxon>Bacillota</taxon>
        <taxon>Clostridia</taxon>
        <taxon>Eubacteriales</taxon>
        <taxon>Clostridiaceae</taxon>
        <taxon>Clostridium</taxon>
    </lineage>
</organism>
<keyword evidence="3" id="KW-1133">Transmembrane helix</keyword>
<evidence type="ECO:0000313" key="5">
    <source>
        <dbReference type="EMBL" id="SHE34409.1"/>
    </source>
</evidence>